<evidence type="ECO:0000313" key="2">
    <source>
        <dbReference type="Proteomes" id="UP001431776"/>
    </source>
</evidence>
<sequence>MRSPSVLAVMAMVVLGAGCGTGYQSERSSITGGYDSRREDFNVFAVRYAGNAFVSPEKAADLALLRAAELTLEHGFEYLAVIASRSEVDRRGKPAVEVLVGCFQKDPRHARAAYEVYNASTVFEEVVAKYELRQHGQPIQPKRGPFVPAPSSIQFSVEPWFAGEPIDVEDVEYVIRGVMGFDMDGTWVGRYADLGNPLGTVEDFVEAARPIAARYGANALVIEDDPARIHRSTRRTVDESLFGFVADLYVVPTASLGIEWEPGDMLLGKYIIRRFRPGSRCAEAGLRLGDKVLAINNVDVLETNALLQQSMRWSVGENAMLAVVRDGAEVIIEVPLVPNIIVSR</sequence>
<dbReference type="NCBIfam" id="NF047637">
    <property type="entry name" value="lipo_CC0125"/>
    <property type="match status" value="1"/>
</dbReference>
<dbReference type="AlphaFoldDB" id="A0AAW6TQP2"/>
<name>A0AAW6TQP2_9BACT</name>
<gene>
    <name evidence="1" type="ORF">QJ522_02975</name>
</gene>
<accession>A0AAW6TQP2</accession>
<keyword evidence="2" id="KW-1185">Reference proteome</keyword>
<proteinExistence type="predicted"/>
<dbReference type="RefSeq" id="WP_349243407.1">
    <property type="nucleotide sequence ID" value="NZ_JASCXX010000002.1"/>
</dbReference>
<comment type="caution">
    <text evidence="1">The sequence shown here is derived from an EMBL/GenBank/DDBJ whole genome shotgun (WGS) entry which is preliminary data.</text>
</comment>
<protein>
    <recommendedName>
        <fullName evidence="3">PDZ domain-containing protein</fullName>
    </recommendedName>
</protein>
<dbReference type="SUPFAM" id="SSF50156">
    <property type="entry name" value="PDZ domain-like"/>
    <property type="match status" value="1"/>
</dbReference>
<dbReference type="Gene3D" id="2.30.42.10">
    <property type="match status" value="1"/>
</dbReference>
<evidence type="ECO:0000313" key="1">
    <source>
        <dbReference type="EMBL" id="MDI6447996.1"/>
    </source>
</evidence>
<dbReference type="Proteomes" id="UP001431776">
    <property type="component" value="Unassembled WGS sequence"/>
</dbReference>
<organism evidence="1 2">
    <name type="scientific">Anaerobaca lacustris</name>
    <dbReference type="NCBI Taxonomy" id="3044600"/>
    <lineage>
        <taxon>Bacteria</taxon>
        <taxon>Pseudomonadati</taxon>
        <taxon>Planctomycetota</taxon>
        <taxon>Phycisphaerae</taxon>
        <taxon>Sedimentisphaerales</taxon>
        <taxon>Anaerobacaceae</taxon>
        <taxon>Anaerobaca</taxon>
    </lineage>
</organism>
<dbReference type="EMBL" id="JASCXX010000002">
    <property type="protein sequence ID" value="MDI6447996.1"/>
    <property type="molecule type" value="Genomic_DNA"/>
</dbReference>
<dbReference type="InterPro" id="IPR036034">
    <property type="entry name" value="PDZ_sf"/>
</dbReference>
<dbReference type="PROSITE" id="PS51257">
    <property type="entry name" value="PROKAR_LIPOPROTEIN"/>
    <property type="match status" value="1"/>
</dbReference>
<reference evidence="1" key="1">
    <citation type="submission" date="2023-05" db="EMBL/GenBank/DDBJ databases">
        <title>Anaerotaeda fermentans gen. nov., sp. nov., a novel anaerobic planctomycete of the new family within the order Sedimentisphaerales isolated from Taman Peninsula, Russia.</title>
        <authorList>
            <person name="Khomyakova M.A."/>
            <person name="Merkel A.Y."/>
            <person name="Slobodkin A.I."/>
        </authorList>
    </citation>
    <scope>NUCLEOTIDE SEQUENCE</scope>
    <source>
        <strain evidence="1">M17dextr</strain>
    </source>
</reference>
<evidence type="ECO:0008006" key="3">
    <source>
        <dbReference type="Google" id="ProtNLM"/>
    </source>
</evidence>